<dbReference type="Proteomes" id="UP000198588">
    <property type="component" value="Unassembled WGS sequence"/>
</dbReference>
<protein>
    <submittedName>
        <fullName evidence="2">Uncharacterized protein</fullName>
    </submittedName>
</protein>
<keyword evidence="1" id="KW-0812">Transmembrane</keyword>
<organism evidence="2 3">
    <name type="scientific">Mesorhizobium qingshengii</name>
    <dbReference type="NCBI Taxonomy" id="1165689"/>
    <lineage>
        <taxon>Bacteria</taxon>
        <taxon>Pseudomonadati</taxon>
        <taxon>Pseudomonadota</taxon>
        <taxon>Alphaproteobacteria</taxon>
        <taxon>Hyphomicrobiales</taxon>
        <taxon>Phyllobacteriaceae</taxon>
        <taxon>Mesorhizobium</taxon>
    </lineage>
</organism>
<evidence type="ECO:0000313" key="3">
    <source>
        <dbReference type="Proteomes" id="UP000198588"/>
    </source>
</evidence>
<dbReference type="RefSeq" id="WP_167365341.1">
    <property type="nucleotide sequence ID" value="NZ_FMXM01000042.1"/>
</dbReference>
<gene>
    <name evidence="2" type="ORF">SAMN02927914_06529</name>
</gene>
<name>A0A1G5ZXB8_9HYPH</name>
<keyword evidence="1" id="KW-0472">Membrane</keyword>
<dbReference type="AlphaFoldDB" id="A0A1G5ZXB8"/>
<sequence>MKHDDETHKYYYPVEGRTDGAIGDAIAFIAIILVPAGIYVAWNTVASWISALFS</sequence>
<evidence type="ECO:0000313" key="2">
    <source>
        <dbReference type="EMBL" id="SDA99302.1"/>
    </source>
</evidence>
<keyword evidence="1" id="KW-1133">Transmembrane helix</keyword>
<proteinExistence type="predicted"/>
<evidence type="ECO:0000256" key="1">
    <source>
        <dbReference type="SAM" id="Phobius"/>
    </source>
</evidence>
<accession>A0A1G5ZXB8</accession>
<dbReference type="EMBL" id="FMXM01000042">
    <property type="protein sequence ID" value="SDA99302.1"/>
    <property type="molecule type" value="Genomic_DNA"/>
</dbReference>
<feature type="transmembrane region" description="Helical" evidence="1">
    <location>
        <begin position="21"/>
        <end position="42"/>
    </location>
</feature>
<reference evidence="2 3" key="1">
    <citation type="submission" date="2016-10" db="EMBL/GenBank/DDBJ databases">
        <authorList>
            <person name="de Groot N.N."/>
        </authorList>
    </citation>
    <scope>NUCLEOTIDE SEQUENCE [LARGE SCALE GENOMIC DNA]</scope>
    <source>
        <strain evidence="2 3">CGMCC 1.12097</strain>
    </source>
</reference>